<proteinExistence type="predicted"/>
<gene>
    <name evidence="2" type="primary">fxsA</name>
    <name evidence="2" type="ORF">KGD84_12100</name>
</gene>
<dbReference type="RefSeq" id="WP_220560406.1">
    <property type="nucleotide sequence ID" value="NZ_CP074133.1"/>
</dbReference>
<protein>
    <submittedName>
        <fullName evidence="2">FXSXX-COOH protein</fullName>
    </submittedName>
</protein>
<sequence length="85" mass="8628">MVEMQVERVGAMVDVGGMSLEDLAGVDSSVVAHVLRGVLGAPGAGPEAVSGFVNESDQRSDNEVPPQKPGSSGYEGRESLTGGGR</sequence>
<dbReference type="InterPro" id="IPR026334">
    <property type="entry name" value="FxSxx-COOH"/>
</dbReference>
<feature type="region of interest" description="Disordered" evidence="1">
    <location>
        <begin position="43"/>
        <end position="85"/>
    </location>
</feature>
<evidence type="ECO:0000313" key="3">
    <source>
        <dbReference type="Proteomes" id="UP000676079"/>
    </source>
</evidence>
<accession>A0ABX8BRS2</accession>
<organism evidence="2 3">
    <name type="scientific">Nocardiopsis changdeensis</name>
    <dbReference type="NCBI Taxonomy" id="2831969"/>
    <lineage>
        <taxon>Bacteria</taxon>
        <taxon>Bacillati</taxon>
        <taxon>Actinomycetota</taxon>
        <taxon>Actinomycetes</taxon>
        <taxon>Streptosporangiales</taxon>
        <taxon>Nocardiopsidaceae</taxon>
        <taxon>Nocardiopsis</taxon>
    </lineage>
</organism>
<reference evidence="2 3" key="1">
    <citation type="submission" date="2021-05" db="EMBL/GenBank/DDBJ databases">
        <title>Direct Submission.</title>
        <authorList>
            <person name="Li K."/>
            <person name="Gao J."/>
        </authorList>
    </citation>
    <scope>NUCLEOTIDE SEQUENCE [LARGE SCALE GENOMIC DNA]</scope>
    <source>
        <strain evidence="2 3">Mg02</strain>
    </source>
</reference>
<dbReference type="EMBL" id="CP074133">
    <property type="protein sequence ID" value="QUX24935.1"/>
    <property type="molecule type" value="Genomic_DNA"/>
</dbReference>
<dbReference type="NCBIfam" id="TIGR04268">
    <property type="entry name" value="FxSxx-COOH"/>
    <property type="match status" value="1"/>
</dbReference>
<name>A0ABX8BRS2_9ACTN</name>
<dbReference type="Proteomes" id="UP000676079">
    <property type="component" value="Chromosome"/>
</dbReference>
<evidence type="ECO:0000313" key="2">
    <source>
        <dbReference type="EMBL" id="QUX24935.1"/>
    </source>
</evidence>
<evidence type="ECO:0000256" key="1">
    <source>
        <dbReference type="SAM" id="MobiDB-lite"/>
    </source>
</evidence>
<keyword evidence="3" id="KW-1185">Reference proteome</keyword>